<reference evidence="1" key="1">
    <citation type="submission" date="2021-04" db="EMBL/GenBank/DDBJ databases">
        <title>Complete Genome Sequences of Macrococcus spp. from dog and cattle.</title>
        <authorList>
            <person name="Schwendener S."/>
            <person name="Perreten V."/>
        </authorList>
    </citation>
    <scope>NUCLEOTIDE SEQUENCE</scope>
    <source>
        <strain evidence="1">Epi0143-OL</strain>
    </source>
</reference>
<dbReference type="Proteomes" id="UP001057381">
    <property type="component" value="Chromosome"/>
</dbReference>
<protein>
    <submittedName>
        <fullName evidence="1">DUF2188 domain-containing protein</fullName>
    </submittedName>
</protein>
<dbReference type="KEGG" id="mequ:KFV11_09575"/>
<organism evidence="1 2">
    <name type="scientific">Macrococcus equipercicus</name>
    <dbReference type="NCBI Taxonomy" id="69967"/>
    <lineage>
        <taxon>Bacteria</taxon>
        <taxon>Bacillati</taxon>
        <taxon>Bacillota</taxon>
        <taxon>Bacilli</taxon>
        <taxon>Bacillales</taxon>
        <taxon>Staphylococcaceae</taxon>
        <taxon>Macrococcus</taxon>
    </lineage>
</organism>
<dbReference type="AlphaFoldDB" id="A0A9Q9F0Y8"/>
<evidence type="ECO:0000313" key="1">
    <source>
        <dbReference type="EMBL" id="UTH13468.1"/>
    </source>
</evidence>
<dbReference type="InterPro" id="IPR018691">
    <property type="entry name" value="DUF2188"/>
</dbReference>
<dbReference type="Pfam" id="PF09954">
    <property type="entry name" value="DUF2188"/>
    <property type="match status" value="1"/>
</dbReference>
<proteinExistence type="predicted"/>
<dbReference type="RefSeq" id="WP_254249813.1">
    <property type="nucleotide sequence ID" value="NZ_CP073809.1"/>
</dbReference>
<gene>
    <name evidence="1" type="ORF">KFV11_09575</name>
</gene>
<sequence>MWTTQNYPDSWKNLDELERKKAIDIGNAMLTNGYKEADAIPIATSQAEKWYKDASADELKELKNKKVSKHSKDASANPELMDEDVEVYYEEDAWKVKTVSAKRASGTFSTKKEAVDRAKEIAGNKGTKVIQHNKGEQ</sequence>
<dbReference type="EMBL" id="CP073809">
    <property type="protein sequence ID" value="UTH13468.1"/>
    <property type="molecule type" value="Genomic_DNA"/>
</dbReference>
<accession>A0A9Q9F0Y8</accession>
<evidence type="ECO:0000313" key="2">
    <source>
        <dbReference type="Proteomes" id="UP001057381"/>
    </source>
</evidence>
<name>A0A9Q9F0Y8_9STAP</name>